<evidence type="ECO:0000313" key="4">
    <source>
        <dbReference type="Proteomes" id="UP000187429"/>
    </source>
</evidence>
<dbReference type="FunFam" id="3.10.20.370:FF:000001">
    <property type="entry name" value="Retrovirus-related Pol polyprotein from transposon 17.6-like protein"/>
    <property type="match status" value="1"/>
</dbReference>
<dbReference type="InterPro" id="IPR043502">
    <property type="entry name" value="DNA/RNA_pol_sf"/>
</dbReference>
<dbReference type="OrthoDB" id="5152741at2759"/>
<evidence type="ECO:0000259" key="2">
    <source>
        <dbReference type="Pfam" id="PF17919"/>
    </source>
</evidence>
<dbReference type="InterPro" id="IPR050951">
    <property type="entry name" value="Retrovirus_Pol_polyprotein"/>
</dbReference>
<comment type="caution">
    <text evidence="3">The sequence shown here is derived from an EMBL/GenBank/DDBJ whole genome shotgun (WGS) entry which is preliminary data.</text>
</comment>
<sequence length="353" mass="40536">MCDVNGRVPIKEKIDYIKTWPTPKNLKQLRGFLGMCGFYRLWIEDYSTVAEPLFRLTKKNQDFYIGSEQLEAIEKLKAMLSSPPILKAPDYSEGAGKLILTVDASPVGAGAVLGQENPDGTRNACRYESYTFSERERRYPQVKRELLALKIMVKKLKEYLYGIKFTLETDAKPLLAMINKVDLPNDAAGRWISYLHMFDFELKHIKGDNNTVADALSRIPQEVNVENFNSKVQEIENNRVDLHGSDNDNVDEIDFELNCGDKDEENSDKDLVLREIKKYLQGFYLENSPKLRKRIKNLSTKFFIHNGYLYKRGGKNSVPKRVIENFKDREEILKKLHKGGGGGHRGRDGTYIK</sequence>
<dbReference type="InterPro" id="IPR043128">
    <property type="entry name" value="Rev_trsase/Diguanyl_cyclase"/>
</dbReference>
<dbReference type="Pfam" id="PF17919">
    <property type="entry name" value="RT_RNaseH_2"/>
    <property type="match status" value="1"/>
</dbReference>
<feature type="non-terminal residue" evidence="3">
    <location>
        <position position="353"/>
    </location>
</feature>
<dbReference type="Gene3D" id="3.30.70.270">
    <property type="match status" value="1"/>
</dbReference>
<dbReference type="FunFam" id="3.30.70.270:FF:000020">
    <property type="entry name" value="Transposon Tf2-6 polyprotein-like Protein"/>
    <property type="match status" value="1"/>
</dbReference>
<reference evidence="4" key="1">
    <citation type="submission" date="2017-01" db="EMBL/GenBank/DDBJ databases">
        <authorList>
            <person name="Wang Y."/>
            <person name="White M."/>
            <person name="Kvist S."/>
            <person name="Moncalvo J.-M."/>
        </authorList>
    </citation>
    <scope>NUCLEOTIDE SEQUENCE [LARGE SCALE GENOMIC DNA]</scope>
    <source>
        <strain evidence="4">ID-206-W2</strain>
    </source>
</reference>
<dbReference type="SUPFAM" id="SSF56672">
    <property type="entry name" value="DNA/RNA polymerases"/>
    <property type="match status" value="1"/>
</dbReference>
<keyword evidence="4" id="KW-1185">Reference proteome</keyword>
<evidence type="ECO:0000256" key="1">
    <source>
        <dbReference type="ARBA" id="ARBA00023268"/>
    </source>
</evidence>
<evidence type="ECO:0000313" key="3">
    <source>
        <dbReference type="EMBL" id="OMJ22168.1"/>
    </source>
</evidence>
<keyword evidence="1" id="KW-0511">Multifunctional enzyme</keyword>
<dbReference type="EMBL" id="LSSM01002319">
    <property type="protein sequence ID" value="OMJ22168.1"/>
    <property type="molecule type" value="Genomic_DNA"/>
</dbReference>
<organism evidence="3 4">
    <name type="scientific">Smittium culicis</name>
    <dbReference type="NCBI Taxonomy" id="133412"/>
    <lineage>
        <taxon>Eukaryota</taxon>
        <taxon>Fungi</taxon>
        <taxon>Fungi incertae sedis</taxon>
        <taxon>Zoopagomycota</taxon>
        <taxon>Kickxellomycotina</taxon>
        <taxon>Harpellomycetes</taxon>
        <taxon>Harpellales</taxon>
        <taxon>Legeriomycetaceae</taxon>
        <taxon>Smittium</taxon>
    </lineage>
</organism>
<dbReference type="PANTHER" id="PTHR37984">
    <property type="entry name" value="PROTEIN CBG26694"/>
    <property type="match status" value="1"/>
</dbReference>
<dbReference type="CDD" id="cd09274">
    <property type="entry name" value="RNase_HI_RT_Ty3"/>
    <property type="match status" value="1"/>
</dbReference>
<dbReference type="GO" id="GO:0003824">
    <property type="term" value="F:catalytic activity"/>
    <property type="evidence" value="ECO:0007669"/>
    <property type="project" value="UniProtKB-KW"/>
</dbReference>
<proteinExistence type="predicted"/>
<feature type="domain" description="Reverse transcriptase/retrotransposon-derived protein RNase H-like" evidence="2">
    <location>
        <begin position="67"/>
        <end position="167"/>
    </location>
</feature>
<protein>
    <submittedName>
        <fullName evidence="3">Retrovirus-related Pol polyprotein from transposon</fullName>
    </submittedName>
</protein>
<dbReference type="PANTHER" id="PTHR37984:SF5">
    <property type="entry name" value="PROTEIN NYNRIN-LIKE"/>
    <property type="match status" value="1"/>
</dbReference>
<dbReference type="Proteomes" id="UP000187429">
    <property type="component" value="Unassembled WGS sequence"/>
</dbReference>
<dbReference type="Gene3D" id="3.10.20.370">
    <property type="match status" value="1"/>
</dbReference>
<dbReference type="AlphaFoldDB" id="A0A1R1Y5J5"/>
<dbReference type="InterPro" id="IPR041577">
    <property type="entry name" value="RT_RNaseH_2"/>
</dbReference>
<gene>
    <name evidence="3" type="ORF">AYI69_g5499</name>
</gene>
<accession>A0A1R1Y5J5</accession>
<name>A0A1R1Y5J5_9FUNG</name>